<gene>
    <name evidence="1" type="ORF">OUZ56_002915</name>
</gene>
<keyword evidence="2" id="KW-1185">Reference proteome</keyword>
<evidence type="ECO:0000313" key="2">
    <source>
        <dbReference type="Proteomes" id="UP001234178"/>
    </source>
</evidence>
<organism evidence="1 2">
    <name type="scientific">Daphnia magna</name>
    <dbReference type="NCBI Taxonomy" id="35525"/>
    <lineage>
        <taxon>Eukaryota</taxon>
        <taxon>Metazoa</taxon>
        <taxon>Ecdysozoa</taxon>
        <taxon>Arthropoda</taxon>
        <taxon>Crustacea</taxon>
        <taxon>Branchiopoda</taxon>
        <taxon>Diplostraca</taxon>
        <taxon>Cladocera</taxon>
        <taxon>Anomopoda</taxon>
        <taxon>Daphniidae</taxon>
        <taxon>Daphnia</taxon>
    </lineage>
</organism>
<name>A0ABR0A7M9_9CRUS</name>
<reference evidence="1 2" key="1">
    <citation type="journal article" date="2023" name="Nucleic Acids Res.">
        <title>The hologenome of Daphnia magna reveals possible DNA methylation and microbiome-mediated evolution of the host genome.</title>
        <authorList>
            <person name="Chaturvedi A."/>
            <person name="Li X."/>
            <person name="Dhandapani V."/>
            <person name="Marshall H."/>
            <person name="Kissane S."/>
            <person name="Cuenca-Cambronero M."/>
            <person name="Asole G."/>
            <person name="Calvet F."/>
            <person name="Ruiz-Romero M."/>
            <person name="Marangio P."/>
            <person name="Guigo R."/>
            <person name="Rago D."/>
            <person name="Mirbahai L."/>
            <person name="Eastwood N."/>
            <person name="Colbourne J.K."/>
            <person name="Zhou J."/>
            <person name="Mallon E."/>
            <person name="Orsini L."/>
        </authorList>
    </citation>
    <scope>NUCLEOTIDE SEQUENCE [LARGE SCALE GENOMIC DNA]</scope>
    <source>
        <strain evidence="1">LRV0_1</strain>
    </source>
</reference>
<proteinExistence type="predicted"/>
<sequence length="73" mass="8621">MFTIVIDKDFDKLMGDLRPIWKSTKGYHLFNGNQLQFSSLVPKIYLRFKQQQLIHAASILLKSRHASHMLHMH</sequence>
<dbReference type="Proteomes" id="UP001234178">
    <property type="component" value="Unassembled WGS sequence"/>
</dbReference>
<protein>
    <submittedName>
        <fullName evidence="1">Uncharacterized protein</fullName>
    </submittedName>
</protein>
<accession>A0ABR0A7M9</accession>
<comment type="caution">
    <text evidence="1">The sequence shown here is derived from an EMBL/GenBank/DDBJ whole genome shotgun (WGS) entry which is preliminary data.</text>
</comment>
<dbReference type="EMBL" id="JAOYFB010000036">
    <property type="protein sequence ID" value="KAK4020980.1"/>
    <property type="molecule type" value="Genomic_DNA"/>
</dbReference>
<evidence type="ECO:0000313" key="1">
    <source>
        <dbReference type="EMBL" id="KAK4020980.1"/>
    </source>
</evidence>